<organism evidence="2">
    <name type="scientific">Timema bartmani</name>
    <dbReference type="NCBI Taxonomy" id="61472"/>
    <lineage>
        <taxon>Eukaryota</taxon>
        <taxon>Metazoa</taxon>
        <taxon>Ecdysozoa</taxon>
        <taxon>Arthropoda</taxon>
        <taxon>Hexapoda</taxon>
        <taxon>Insecta</taxon>
        <taxon>Pterygota</taxon>
        <taxon>Neoptera</taxon>
        <taxon>Polyneoptera</taxon>
        <taxon>Phasmatodea</taxon>
        <taxon>Timematodea</taxon>
        <taxon>Timematoidea</taxon>
        <taxon>Timematidae</taxon>
        <taxon>Timema</taxon>
    </lineage>
</organism>
<feature type="transmembrane region" description="Helical" evidence="1">
    <location>
        <begin position="138"/>
        <end position="157"/>
    </location>
</feature>
<dbReference type="EMBL" id="OD567606">
    <property type="protein sequence ID" value="CAD7445919.1"/>
    <property type="molecule type" value="Genomic_DNA"/>
</dbReference>
<feature type="transmembrane region" description="Helical" evidence="1">
    <location>
        <begin position="98"/>
        <end position="117"/>
    </location>
</feature>
<evidence type="ECO:0000256" key="1">
    <source>
        <dbReference type="SAM" id="Phobius"/>
    </source>
</evidence>
<accession>A0A7R9F2S0</accession>
<keyword evidence="1" id="KW-0472">Membrane</keyword>
<proteinExistence type="predicted"/>
<keyword evidence="1" id="KW-1133">Transmembrane helix</keyword>
<dbReference type="AlphaFoldDB" id="A0A7R9F2S0"/>
<feature type="transmembrane region" description="Helical" evidence="1">
    <location>
        <begin position="37"/>
        <end position="59"/>
    </location>
</feature>
<sequence>MDLSSKFLGCLPTVKTEGGGLEPSFRLSPVHCRPRHLVVSIYTTMVYCAVLVSIVLMIYQRILIIHYTGHATEANIFDEYVTHYIPLLMVMCEPLVPMLYWFSTPALCAYLAGWTDLERLYQVVTGGRLKPLPRWAGLWAAAAVLVVGGGLTAMSQMTPGIGFWYILTQSFSFTRMLSNAILWVMLCNAATNSSKRFLEAYTHELSLTRWDQWEEGGGRSELWRYEQLWLRLKKQVQSMGKVLAFNYIAHFGTQAGFTLIHELQRLMLAERSRETKTVVSPHWSGYTGRYPQDTVVHSELNSEGEEAI</sequence>
<evidence type="ECO:0008006" key="3">
    <source>
        <dbReference type="Google" id="ProtNLM"/>
    </source>
</evidence>
<feature type="transmembrane region" description="Helical" evidence="1">
    <location>
        <begin position="163"/>
        <end position="186"/>
    </location>
</feature>
<protein>
    <recommendedName>
        <fullName evidence="3">Gustatory receptor</fullName>
    </recommendedName>
</protein>
<reference evidence="2" key="1">
    <citation type="submission" date="2020-11" db="EMBL/GenBank/DDBJ databases">
        <authorList>
            <person name="Tran Van P."/>
        </authorList>
    </citation>
    <scope>NUCLEOTIDE SEQUENCE</scope>
</reference>
<gene>
    <name evidence="2" type="ORF">TBIB3V08_LOCUS8263</name>
</gene>
<name>A0A7R9F2S0_9NEOP</name>
<evidence type="ECO:0000313" key="2">
    <source>
        <dbReference type="EMBL" id="CAD7445919.1"/>
    </source>
</evidence>
<keyword evidence="1" id="KW-0812">Transmembrane</keyword>